<reference evidence="1 2" key="1">
    <citation type="journal article" date="2015" name="Genome Announc.">
        <title>Genome sequencing of 18 francisella strains to aid in assay development and testing.</title>
        <authorList>
            <person name="Johnson S.L."/>
            <person name="Daligault H.E."/>
            <person name="Davenport K.W."/>
            <person name="Coyne S.R."/>
            <person name="Frey K.G."/>
            <person name="Koroleva G.I."/>
            <person name="Broomall S.M."/>
            <person name="Bishop-Lilly K.A."/>
            <person name="Bruce D.C."/>
            <person name="Chertkov O."/>
            <person name="Freitas T."/>
            <person name="Jaissle J."/>
            <person name="Ladner J.T."/>
            <person name="Rosenzweig C.N."/>
            <person name="Gibbons H.S."/>
            <person name="Palacios G.F."/>
            <person name="Redden C.L."/>
            <person name="Xu Y."/>
            <person name="Minogue T.D."/>
            <person name="Chain P.S."/>
        </authorList>
    </citation>
    <scope>NUCLEOTIDE SEQUENCE [LARGE SCALE GENOMIC DNA]</scope>
    <source>
        <strain evidence="1 2">LVS</strain>
    </source>
</reference>
<accession>A0AAI8BGQ6</accession>
<name>A0AAI8BGQ6_FRATH</name>
<proteinExistence type="predicted"/>
<protein>
    <submittedName>
        <fullName evidence="1">Metal ion transporter</fullName>
    </submittedName>
</protein>
<sequence length="49" mass="5740">MVEFAHLHAIDAMRPIKEMVSIDYNLTNREKLAVIKEFLKVPSLSKRQK</sequence>
<dbReference type="EMBL" id="CP009694">
    <property type="protein sequence ID" value="AJI58809.1"/>
    <property type="molecule type" value="Genomic_DNA"/>
</dbReference>
<gene>
    <name evidence="1" type="ORF">AW21_514</name>
</gene>
<evidence type="ECO:0000313" key="1">
    <source>
        <dbReference type="EMBL" id="AJI58809.1"/>
    </source>
</evidence>
<organism evidence="1 2">
    <name type="scientific">Francisella tularensis subsp. holarctica (strain LVS)</name>
    <dbReference type="NCBI Taxonomy" id="376619"/>
    <lineage>
        <taxon>Bacteria</taxon>
        <taxon>Pseudomonadati</taxon>
        <taxon>Pseudomonadota</taxon>
        <taxon>Gammaproteobacteria</taxon>
        <taxon>Thiotrichales</taxon>
        <taxon>Francisellaceae</taxon>
        <taxon>Francisella</taxon>
    </lineage>
</organism>
<evidence type="ECO:0000313" key="2">
    <source>
        <dbReference type="Proteomes" id="UP000031874"/>
    </source>
</evidence>
<dbReference type="Proteomes" id="UP000031874">
    <property type="component" value="Chromosome"/>
</dbReference>
<dbReference type="AlphaFoldDB" id="A0AAI8BGQ6"/>